<dbReference type="InterPro" id="IPR002524">
    <property type="entry name" value="Cation_efflux"/>
</dbReference>
<comment type="similarity">
    <text evidence="2">Belongs to the cation diffusion facilitator (CDF) transporter (TC 2.A.4) family. SLC30A subfamily.</text>
</comment>
<keyword evidence="3" id="KW-0813">Transport</keyword>
<dbReference type="AlphaFoldDB" id="Q466P4"/>
<dbReference type="PaxDb" id="269797-Mbar_A3267"/>
<dbReference type="NCBIfam" id="TIGR01297">
    <property type="entry name" value="CDF"/>
    <property type="match status" value="1"/>
</dbReference>
<protein>
    <submittedName>
        <fullName evidence="11">Cation efflux system protein</fullName>
    </submittedName>
</protein>
<evidence type="ECO:0000259" key="9">
    <source>
        <dbReference type="Pfam" id="PF01545"/>
    </source>
</evidence>
<name>Q466P4_METBF</name>
<evidence type="ECO:0000256" key="5">
    <source>
        <dbReference type="ARBA" id="ARBA00022989"/>
    </source>
</evidence>
<feature type="domain" description="Cation efflux protein transmembrane" evidence="9">
    <location>
        <begin position="21"/>
        <end position="207"/>
    </location>
</feature>
<dbReference type="Gene3D" id="1.20.1510.10">
    <property type="entry name" value="Cation efflux protein transmembrane domain"/>
    <property type="match status" value="1"/>
</dbReference>
<dbReference type="eggNOG" id="arCOG01477">
    <property type="taxonomic scope" value="Archaea"/>
</dbReference>
<dbReference type="InterPro" id="IPR036837">
    <property type="entry name" value="Cation_efflux_CTD_sf"/>
</dbReference>
<sequence length="301" mass="33837">MNYLWMIDKFMGDREKNVGFAAVLNILFTFIELIGGFLTNSLALIADALHDFADSFALIIAWYAEKKAKKPATSKMTFGYRRLSLLSATFTIIVLVAGSLFVLTQAIPRLISPEPVNAEGMVLIAVIGVTINSLGYFRLKKGMSQSEKVLSWHLLEDILGWVVLLTGSIIIRFWNKPVIDPIMTIGFTVFVLWGVSKNAKEIFNLLLEGVPEYIDIDEIKKSILSVEGVKMVHDLHIWSLEGETVLLTAHVVVEDKYLQTPDKMRQSIKSKLEKHHIEHSTLELESEGFCSATECIFESKN</sequence>
<evidence type="ECO:0000256" key="7">
    <source>
        <dbReference type="ARBA" id="ARBA00023136"/>
    </source>
</evidence>
<keyword evidence="7 8" id="KW-0472">Membrane</keyword>
<evidence type="ECO:0000259" key="10">
    <source>
        <dbReference type="Pfam" id="PF16916"/>
    </source>
</evidence>
<evidence type="ECO:0000256" key="8">
    <source>
        <dbReference type="SAM" id="Phobius"/>
    </source>
</evidence>
<dbReference type="InterPro" id="IPR027469">
    <property type="entry name" value="Cation_efflux_TMD_sf"/>
</dbReference>
<keyword evidence="5 8" id="KW-1133">Transmembrane helix</keyword>
<dbReference type="SUPFAM" id="SSF161111">
    <property type="entry name" value="Cation efflux protein transmembrane domain-like"/>
    <property type="match status" value="1"/>
</dbReference>
<dbReference type="PANTHER" id="PTHR11562:SF17">
    <property type="entry name" value="RE54080P-RELATED"/>
    <property type="match status" value="1"/>
</dbReference>
<feature type="transmembrane region" description="Helical" evidence="8">
    <location>
        <begin position="20"/>
        <end position="38"/>
    </location>
</feature>
<dbReference type="InterPro" id="IPR027470">
    <property type="entry name" value="Cation_efflux_CTD"/>
</dbReference>
<keyword evidence="4 8" id="KW-0812">Transmembrane</keyword>
<accession>Q466P4</accession>
<evidence type="ECO:0000256" key="2">
    <source>
        <dbReference type="ARBA" id="ARBA00008873"/>
    </source>
</evidence>
<reference evidence="11" key="1">
    <citation type="submission" date="2006-06" db="EMBL/GenBank/DDBJ databases">
        <title>Complete sequence of chromosome 1 of Methanosarcina barkeri str. fusaro.</title>
        <authorList>
            <person name="Copeland A."/>
            <person name="Lucas S."/>
            <person name="Lapidus A."/>
            <person name="Barry K."/>
            <person name="Detter J.C."/>
            <person name="Glavina T."/>
            <person name="Hammon N."/>
            <person name="Israni S."/>
            <person name="Pitluck S."/>
            <person name="Goodwin L.A."/>
            <person name="Saunders E.H."/>
            <person name="Schmutz J."/>
            <person name="Larimer F."/>
            <person name="Land M."/>
            <person name="Anderson I."/>
            <person name="Richardson P."/>
        </authorList>
    </citation>
    <scope>NUCLEOTIDE SEQUENCE</scope>
    <source>
        <strain evidence="11">Fusaro</strain>
    </source>
</reference>
<evidence type="ECO:0000256" key="3">
    <source>
        <dbReference type="ARBA" id="ARBA00022448"/>
    </source>
</evidence>
<dbReference type="PANTHER" id="PTHR11562">
    <property type="entry name" value="CATION EFFLUX PROTEIN/ ZINC TRANSPORTER"/>
    <property type="match status" value="1"/>
</dbReference>
<evidence type="ECO:0000256" key="4">
    <source>
        <dbReference type="ARBA" id="ARBA00022692"/>
    </source>
</evidence>
<dbReference type="Pfam" id="PF16916">
    <property type="entry name" value="ZT_dimer"/>
    <property type="match status" value="1"/>
</dbReference>
<evidence type="ECO:0000256" key="1">
    <source>
        <dbReference type="ARBA" id="ARBA00004141"/>
    </source>
</evidence>
<feature type="transmembrane region" description="Helical" evidence="8">
    <location>
        <begin position="177"/>
        <end position="195"/>
    </location>
</feature>
<organism evidence="11">
    <name type="scientific">Methanosarcina barkeri (strain Fusaro / DSM 804)</name>
    <dbReference type="NCBI Taxonomy" id="269797"/>
    <lineage>
        <taxon>Archaea</taxon>
        <taxon>Methanobacteriati</taxon>
        <taxon>Methanobacteriota</taxon>
        <taxon>Stenosarchaea group</taxon>
        <taxon>Methanomicrobia</taxon>
        <taxon>Methanosarcinales</taxon>
        <taxon>Methanosarcinaceae</taxon>
        <taxon>Methanosarcina</taxon>
    </lineage>
</organism>
<comment type="subcellular location">
    <subcellularLocation>
        <location evidence="1">Membrane</location>
        <topology evidence="1">Multi-pass membrane protein</topology>
    </subcellularLocation>
</comment>
<dbReference type="HOGENOM" id="CLU_013430_0_0_2"/>
<gene>
    <name evidence="11" type="ordered locus">Mbar_A3267</name>
</gene>
<dbReference type="GO" id="GO:0005886">
    <property type="term" value="C:plasma membrane"/>
    <property type="evidence" value="ECO:0007669"/>
    <property type="project" value="TreeGrafter"/>
</dbReference>
<feature type="transmembrane region" description="Helical" evidence="8">
    <location>
        <begin position="149"/>
        <end position="171"/>
    </location>
</feature>
<keyword evidence="6" id="KW-0406">Ion transport</keyword>
<dbReference type="SUPFAM" id="SSF160240">
    <property type="entry name" value="Cation efflux protein cytoplasmic domain-like"/>
    <property type="match status" value="1"/>
</dbReference>
<feature type="transmembrane region" description="Helical" evidence="8">
    <location>
        <begin position="120"/>
        <end position="137"/>
    </location>
</feature>
<feature type="transmembrane region" description="Helical" evidence="8">
    <location>
        <begin position="85"/>
        <end position="108"/>
    </location>
</feature>
<dbReference type="STRING" id="269797.Mbar_A3267"/>
<proteinExistence type="inferred from homology"/>
<feature type="transmembrane region" description="Helical" evidence="8">
    <location>
        <begin position="44"/>
        <end position="64"/>
    </location>
</feature>
<dbReference type="InterPro" id="IPR058533">
    <property type="entry name" value="Cation_efflux_TM"/>
</dbReference>
<feature type="domain" description="Cation efflux protein cytoplasmic" evidence="10">
    <location>
        <begin position="212"/>
        <end position="284"/>
    </location>
</feature>
<dbReference type="EMBL" id="CP000099">
    <property type="protein sequence ID" value="AAZ72148.1"/>
    <property type="molecule type" value="Genomic_DNA"/>
</dbReference>
<dbReference type="KEGG" id="mba:Mbar_A3267"/>
<dbReference type="Pfam" id="PF01545">
    <property type="entry name" value="Cation_efflux"/>
    <property type="match status" value="1"/>
</dbReference>
<evidence type="ECO:0000313" key="11">
    <source>
        <dbReference type="EMBL" id="AAZ72148.1"/>
    </source>
</evidence>
<dbReference type="InterPro" id="IPR050681">
    <property type="entry name" value="CDF/SLC30A"/>
</dbReference>
<evidence type="ECO:0000256" key="6">
    <source>
        <dbReference type="ARBA" id="ARBA00023065"/>
    </source>
</evidence>
<dbReference type="GO" id="GO:0005385">
    <property type="term" value="F:zinc ion transmembrane transporter activity"/>
    <property type="evidence" value="ECO:0007669"/>
    <property type="project" value="TreeGrafter"/>
</dbReference>